<sequence>MYLDDYDDEGLDEDQIDYYMDATQREGSLEPEDDERRKEIEEEAKYQARLAEDSIHNDGQGICVVAHMQATFPPLEPGKKRRKNAKKPRQVAAEVFSAHEALHLEDSLPLVLTAVEGMGNLTVPLKYTIVAGCVRSNTIKFSWSMKTQTDLPLMSFSAWEDCIRQLNSKVNTDLKIIVEELEQQEATPTPEPDATQPTQSRPDGDTDGEDNVHAKQCKKTHEKSAEKKVIDDYVGKLMTDYKCKDEKCASEHCLVAEDGTHIPLPIKALWIIGHLLWLWERRMSHDVTRTLTRPLFPPSTSTFLESDATRAPLQPHNQASPPKQTLSEWQENFGLDNIIINTLNLKENRITGSHGLKYVSDDELKEMGLVIGQRADVRDAQERWSLGVK</sequence>
<name>A0A4V4HH09_DENBC</name>
<reference evidence="2 3" key="1">
    <citation type="journal article" date="2019" name="Nat. Ecol. Evol.">
        <title>Megaphylogeny resolves global patterns of mushroom evolution.</title>
        <authorList>
            <person name="Varga T."/>
            <person name="Krizsan K."/>
            <person name="Foldi C."/>
            <person name="Dima B."/>
            <person name="Sanchez-Garcia M."/>
            <person name="Sanchez-Ramirez S."/>
            <person name="Szollosi G.J."/>
            <person name="Szarkandi J.G."/>
            <person name="Papp V."/>
            <person name="Albert L."/>
            <person name="Andreopoulos W."/>
            <person name="Angelini C."/>
            <person name="Antonin V."/>
            <person name="Barry K.W."/>
            <person name="Bougher N.L."/>
            <person name="Buchanan P."/>
            <person name="Buyck B."/>
            <person name="Bense V."/>
            <person name="Catcheside P."/>
            <person name="Chovatia M."/>
            <person name="Cooper J."/>
            <person name="Damon W."/>
            <person name="Desjardin D."/>
            <person name="Finy P."/>
            <person name="Geml J."/>
            <person name="Haridas S."/>
            <person name="Hughes K."/>
            <person name="Justo A."/>
            <person name="Karasinski D."/>
            <person name="Kautmanova I."/>
            <person name="Kiss B."/>
            <person name="Kocsube S."/>
            <person name="Kotiranta H."/>
            <person name="LaButti K.M."/>
            <person name="Lechner B.E."/>
            <person name="Liimatainen K."/>
            <person name="Lipzen A."/>
            <person name="Lukacs Z."/>
            <person name="Mihaltcheva S."/>
            <person name="Morgado L.N."/>
            <person name="Niskanen T."/>
            <person name="Noordeloos M.E."/>
            <person name="Ohm R.A."/>
            <person name="Ortiz-Santana B."/>
            <person name="Ovrebo C."/>
            <person name="Racz N."/>
            <person name="Riley R."/>
            <person name="Savchenko A."/>
            <person name="Shiryaev A."/>
            <person name="Soop K."/>
            <person name="Spirin V."/>
            <person name="Szebenyi C."/>
            <person name="Tomsovsky M."/>
            <person name="Tulloss R.E."/>
            <person name="Uehling J."/>
            <person name="Grigoriev I.V."/>
            <person name="Vagvolgyi C."/>
            <person name="Papp T."/>
            <person name="Martin F.M."/>
            <person name="Miettinen O."/>
            <person name="Hibbett D.S."/>
            <person name="Nagy L.G."/>
        </authorList>
    </citation>
    <scope>NUCLEOTIDE SEQUENCE [LARGE SCALE GENOMIC DNA]</scope>
    <source>
        <strain evidence="2 3">CBS 962.96</strain>
    </source>
</reference>
<dbReference type="EMBL" id="ML179099">
    <property type="protein sequence ID" value="THV00786.1"/>
    <property type="molecule type" value="Genomic_DNA"/>
</dbReference>
<protein>
    <recommendedName>
        <fullName evidence="4">SAM domain-containing protein</fullName>
    </recommendedName>
</protein>
<feature type="compositionally biased region" description="Acidic residues" evidence="1">
    <location>
        <begin position="1"/>
        <end position="16"/>
    </location>
</feature>
<dbReference type="AlphaFoldDB" id="A0A4V4HH09"/>
<evidence type="ECO:0000313" key="3">
    <source>
        <dbReference type="Proteomes" id="UP000297245"/>
    </source>
</evidence>
<feature type="region of interest" description="Disordered" evidence="1">
    <location>
        <begin position="183"/>
        <end position="221"/>
    </location>
</feature>
<proteinExistence type="predicted"/>
<feature type="compositionally biased region" description="Basic and acidic residues" evidence="1">
    <location>
        <begin position="23"/>
        <end position="39"/>
    </location>
</feature>
<keyword evidence="3" id="KW-1185">Reference proteome</keyword>
<dbReference type="Proteomes" id="UP000297245">
    <property type="component" value="Unassembled WGS sequence"/>
</dbReference>
<feature type="region of interest" description="Disordered" evidence="1">
    <location>
        <begin position="1"/>
        <end position="39"/>
    </location>
</feature>
<organism evidence="2 3">
    <name type="scientific">Dendrothele bispora (strain CBS 962.96)</name>
    <dbReference type="NCBI Taxonomy" id="1314807"/>
    <lineage>
        <taxon>Eukaryota</taxon>
        <taxon>Fungi</taxon>
        <taxon>Dikarya</taxon>
        <taxon>Basidiomycota</taxon>
        <taxon>Agaricomycotina</taxon>
        <taxon>Agaricomycetes</taxon>
        <taxon>Agaricomycetidae</taxon>
        <taxon>Agaricales</taxon>
        <taxon>Agaricales incertae sedis</taxon>
        <taxon>Dendrothele</taxon>
    </lineage>
</organism>
<evidence type="ECO:0000256" key="1">
    <source>
        <dbReference type="SAM" id="MobiDB-lite"/>
    </source>
</evidence>
<evidence type="ECO:0008006" key="4">
    <source>
        <dbReference type="Google" id="ProtNLM"/>
    </source>
</evidence>
<dbReference type="OrthoDB" id="2965364at2759"/>
<evidence type="ECO:0000313" key="2">
    <source>
        <dbReference type="EMBL" id="THV00786.1"/>
    </source>
</evidence>
<accession>A0A4V4HH09</accession>
<gene>
    <name evidence="2" type="ORF">K435DRAFT_854440</name>
</gene>